<dbReference type="Gene3D" id="1.20.1250.20">
    <property type="entry name" value="MFS general substrate transporter like domains"/>
    <property type="match status" value="1"/>
</dbReference>
<dbReference type="FunFam" id="1.20.1720.10:FF:000012">
    <property type="entry name" value="MFS toxin efflux pump (AflT)"/>
    <property type="match status" value="1"/>
</dbReference>
<name>A0A4V3UMY3_9EURO</name>
<sequence length="579" mass="61702">MPEDPMSREISARGKRSSSGVQAVSENIPDDSVSKNEVAAEEPVAHPNEKPETGDDHEYPGRMSLTAIMVALNLAIFLVALDRSIIATAIPRITDDFHALNDIGWYGSSYLVTGCAFQLIYGRFYTFYPPKWVFLSAIAVFEIGSAVCGAAPTSTAFIIGRAIAGLGSCGIFTGSIVLIVDVVPLQQRPMMTGFMGSIFGVSNVIAPLMGGAFTDRVTWRWCFYINLPVGAVTVIIIMFLLKASPPPHPSTATTFRERVSQFDPLGAFFFLPGMVCLILALQWGGTKYPWSNGRIIALFVLFGILMIAFVAVQVWKQETASVPPRIIKVRSIAAGVFYSLTLGGSMMVIVYYLPIWFQAIKGVSVVKSGVINLPLVLSLVIAGILAGIGVTRIGYAVPFMYASAILMSIGAGLLTTFTVFTGHAKWIGYQVIYGFGLGLGMQRASVAAQTELERKDVPTGSALMMLSQSLGGAIFLAVAQTVFTNGLISNLQGAVPDYDSKSLAHIVEGAGATTLRQVVGGQDLPAVLVACNMAVRNTFIVGLALSCTTIIGAVFAKWTSVKNPPQKKGDGPALKGNKA</sequence>
<evidence type="ECO:0000256" key="2">
    <source>
        <dbReference type="ARBA" id="ARBA00007520"/>
    </source>
</evidence>
<feature type="transmembrane region" description="Helical" evidence="7">
    <location>
        <begin position="192"/>
        <end position="212"/>
    </location>
</feature>
<keyword evidence="10" id="KW-1185">Reference proteome</keyword>
<feature type="transmembrane region" description="Helical" evidence="7">
    <location>
        <begin position="400"/>
        <end position="420"/>
    </location>
</feature>
<dbReference type="VEuPathDB" id="FungiDB:EYZ11_011451"/>
<feature type="transmembrane region" description="Helical" evidence="7">
    <location>
        <begin position="369"/>
        <end position="388"/>
    </location>
</feature>
<feature type="transmembrane region" description="Helical" evidence="7">
    <location>
        <begin position="218"/>
        <end position="241"/>
    </location>
</feature>
<evidence type="ECO:0000259" key="8">
    <source>
        <dbReference type="PROSITE" id="PS50850"/>
    </source>
</evidence>
<dbReference type="CDD" id="cd17502">
    <property type="entry name" value="MFS_Azr1_MDR_like"/>
    <property type="match status" value="1"/>
</dbReference>
<dbReference type="EMBL" id="SOSA01000709">
    <property type="protein sequence ID" value="THC89104.1"/>
    <property type="molecule type" value="Genomic_DNA"/>
</dbReference>
<feature type="transmembrane region" description="Helical" evidence="7">
    <location>
        <begin position="539"/>
        <end position="558"/>
    </location>
</feature>
<evidence type="ECO:0000256" key="1">
    <source>
        <dbReference type="ARBA" id="ARBA00004141"/>
    </source>
</evidence>
<dbReference type="InterPro" id="IPR036259">
    <property type="entry name" value="MFS_trans_sf"/>
</dbReference>
<reference evidence="9 10" key="1">
    <citation type="submission" date="2019-03" db="EMBL/GenBank/DDBJ databases">
        <title>The genome sequence of a newly discovered highly antifungal drug resistant Aspergillus species, Aspergillus tanneri NIH 1004.</title>
        <authorList>
            <person name="Mounaud S."/>
            <person name="Singh I."/>
            <person name="Joardar V."/>
            <person name="Pakala S."/>
            <person name="Pakala S."/>
            <person name="Venepally P."/>
            <person name="Hoover J."/>
            <person name="Nierman W."/>
            <person name="Chung J."/>
            <person name="Losada L."/>
        </authorList>
    </citation>
    <scope>NUCLEOTIDE SEQUENCE [LARGE SCALE GENOMIC DNA]</scope>
    <source>
        <strain evidence="9 10">NIH1004</strain>
    </source>
</reference>
<dbReference type="GO" id="GO:0005886">
    <property type="term" value="C:plasma membrane"/>
    <property type="evidence" value="ECO:0007669"/>
    <property type="project" value="TreeGrafter"/>
</dbReference>
<feature type="transmembrane region" description="Helical" evidence="7">
    <location>
        <begin position="295"/>
        <end position="315"/>
    </location>
</feature>
<keyword evidence="3 7" id="KW-0812">Transmembrane</keyword>
<dbReference type="Gene3D" id="1.20.1720.10">
    <property type="entry name" value="Multidrug resistance protein D"/>
    <property type="match status" value="1"/>
</dbReference>
<feature type="transmembrane region" description="Helical" evidence="7">
    <location>
        <begin position="158"/>
        <end position="180"/>
    </location>
</feature>
<feature type="compositionally biased region" description="Basic and acidic residues" evidence="6">
    <location>
        <begin position="1"/>
        <end position="12"/>
    </location>
</feature>
<dbReference type="STRING" id="1220188.A0A4V3UMY3"/>
<feature type="transmembrane region" description="Helical" evidence="7">
    <location>
        <begin position="336"/>
        <end position="357"/>
    </location>
</feature>
<feature type="transmembrane region" description="Helical" evidence="7">
    <location>
        <begin position="67"/>
        <end position="91"/>
    </location>
</feature>
<feature type="domain" description="Major facilitator superfamily (MFS) profile" evidence="8">
    <location>
        <begin position="68"/>
        <end position="549"/>
    </location>
</feature>
<organism evidence="9 10">
    <name type="scientific">Aspergillus tanneri</name>
    <dbReference type="NCBI Taxonomy" id="1220188"/>
    <lineage>
        <taxon>Eukaryota</taxon>
        <taxon>Fungi</taxon>
        <taxon>Dikarya</taxon>
        <taxon>Ascomycota</taxon>
        <taxon>Pezizomycotina</taxon>
        <taxon>Eurotiomycetes</taxon>
        <taxon>Eurotiomycetidae</taxon>
        <taxon>Eurotiales</taxon>
        <taxon>Aspergillaceae</taxon>
        <taxon>Aspergillus</taxon>
        <taxon>Aspergillus subgen. Circumdati</taxon>
    </lineage>
</organism>
<dbReference type="InterPro" id="IPR011701">
    <property type="entry name" value="MFS"/>
</dbReference>
<dbReference type="PANTHER" id="PTHR23501">
    <property type="entry name" value="MAJOR FACILITATOR SUPERFAMILY"/>
    <property type="match status" value="1"/>
</dbReference>
<dbReference type="FunFam" id="1.20.1250.20:FF:000196">
    <property type="entry name" value="MFS toxin efflux pump (AflT)"/>
    <property type="match status" value="1"/>
</dbReference>
<dbReference type="Pfam" id="PF07690">
    <property type="entry name" value="MFS_1"/>
    <property type="match status" value="1"/>
</dbReference>
<dbReference type="InterPro" id="IPR020846">
    <property type="entry name" value="MFS_dom"/>
</dbReference>
<dbReference type="AlphaFoldDB" id="A0A4V3UMY3"/>
<feature type="transmembrane region" description="Helical" evidence="7">
    <location>
        <begin position="133"/>
        <end position="152"/>
    </location>
</feature>
<evidence type="ECO:0000256" key="7">
    <source>
        <dbReference type="SAM" id="Phobius"/>
    </source>
</evidence>
<evidence type="ECO:0000256" key="6">
    <source>
        <dbReference type="SAM" id="MobiDB-lite"/>
    </source>
</evidence>
<accession>A0A4V3UMY3</accession>
<comment type="similarity">
    <text evidence="2">Belongs to the major facilitator superfamily. TCR/Tet family.</text>
</comment>
<gene>
    <name evidence="9" type="ORF">EYZ11_011451</name>
</gene>
<proteinExistence type="inferred from homology"/>
<feature type="region of interest" description="Disordered" evidence="6">
    <location>
        <begin position="1"/>
        <end position="58"/>
    </location>
</feature>
<keyword evidence="4 7" id="KW-1133">Transmembrane helix</keyword>
<evidence type="ECO:0000256" key="4">
    <source>
        <dbReference type="ARBA" id="ARBA00022989"/>
    </source>
</evidence>
<comment type="caution">
    <text evidence="9">The sequence shown here is derived from an EMBL/GenBank/DDBJ whole genome shotgun (WGS) entry which is preliminary data.</text>
</comment>
<dbReference type="PROSITE" id="PS50850">
    <property type="entry name" value="MFS"/>
    <property type="match status" value="1"/>
</dbReference>
<dbReference type="PANTHER" id="PTHR23501:SF201">
    <property type="entry name" value="MFS AFLATOXIN EFFLUX PUMP"/>
    <property type="match status" value="1"/>
</dbReference>
<evidence type="ECO:0000313" key="9">
    <source>
        <dbReference type="EMBL" id="THC89104.1"/>
    </source>
</evidence>
<evidence type="ECO:0000256" key="5">
    <source>
        <dbReference type="ARBA" id="ARBA00023136"/>
    </source>
</evidence>
<dbReference type="Proteomes" id="UP000308092">
    <property type="component" value="Unassembled WGS sequence"/>
</dbReference>
<protein>
    <recommendedName>
        <fullName evidence="8">Major facilitator superfamily (MFS) profile domain-containing protein</fullName>
    </recommendedName>
</protein>
<feature type="compositionally biased region" description="Basic and acidic residues" evidence="6">
    <location>
        <begin position="43"/>
        <end position="58"/>
    </location>
</feature>
<feature type="transmembrane region" description="Helical" evidence="7">
    <location>
        <begin position="103"/>
        <end position="121"/>
    </location>
</feature>
<evidence type="ECO:0000313" key="10">
    <source>
        <dbReference type="Proteomes" id="UP000308092"/>
    </source>
</evidence>
<comment type="subcellular location">
    <subcellularLocation>
        <location evidence="1">Membrane</location>
        <topology evidence="1">Multi-pass membrane protein</topology>
    </subcellularLocation>
</comment>
<dbReference type="SUPFAM" id="SSF103473">
    <property type="entry name" value="MFS general substrate transporter"/>
    <property type="match status" value="1"/>
</dbReference>
<dbReference type="GO" id="GO:0022857">
    <property type="term" value="F:transmembrane transporter activity"/>
    <property type="evidence" value="ECO:0007669"/>
    <property type="project" value="InterPro"/>
</dbReference>
<keyword evidence="5 7" id="KW-0472">Membrane</keyword>
<feature type="transmembrane region" description="Helical" evidence="7">
    <location>
        <begin position="262"/>
        <end position="283"/>
    </location>
</feature>
<evidence type="ECO:0000256" key="3">
    <source>
        <dbReference type="ARBA" id="ARBA00022692"/>
    </source>
</evidence>